<dbReference type="Proteomes" id="UP000030645">
    <property type="component" value="Unassembled WGS sequence"/>
</dbReference>
<reference evidence="2" key="1">
    <citation type="submission" date="2013-01" db="EMBL/GenBank/DDBJ databases">
        <title>Draft Genome Sequence of a Mulberry Tree, Morus notabilis C.K. Schneid.</title>
        <authorList>
            <person name="He N."/>
            <person name="Zhao S."/>
        </authorList>
    </citation>
    <scope>NUCLEOTIDE SEQUENCE</scope>
</reference>
<gene>
    <name evidence="1" type="ORF">L484_005573</name>
</gene>
<evidence type="ECO:0000313" key="1">
    <source>
        <dbReference type="EMBL" id="EXB55440.1"/>
    </source>
</evidence>
<organism evidence="1 2">
    <name type="scientific">Morus notabilis</name>
    <dbReference type="NCBI Taxonomy" id="981085"/>
    <lineage>
        <taxon>Eukaryota</taxon>
        <taxon>Viridiplantae</taxon>
        <taxon>Streptophyta</taxon>
        <taxon>Embryophyta</taxon>
        <taxon>Tracheophyta</taxon>
        <taxon>Spermatophyta</taxon>
        <taxon>Magnoliopsida</taxon>
        <taxon>eudicotyledons</taxon>
        <taxon>Gunneridae</taxon>
        <taxon>Pentapetalae</taxon>
        <taxon>rosids</taxon>
        <taxon>fabids</taxon>
        <taxon>Rosales</taxon>
        <taxon>Moraceae</taxon>
        <taxon>Moreae</taxon>
        <taxon>Morus</taxon>
    </lineage>
</organism>
<proteinExistence type="predicted"/>
<protein>
    <submittedName>
        <fullName evidence="1">Uncharacterized protein</fullName>
    </submittedName>
</protein>
<dbReference type="EMBL" id="KE344238">
    <property type="protein sequence ID" value="EXB55440.1"/>
    <property type="molecule type" value="Genomic_DNA"/>
</dbReference>
<evidence type="ECO:0000313" key="2">
    <source>
        <dbReference type="Proteomes" id="UP000030645"/>
    </source>
</evidence>
<keyword evidence="2" id="KW-1185">Reference proteome</keyword>
<dbReference type="AlphaFoldDB" id="W9RI45"/>
<name>W9RI45_9ROSA</name>
<sequence length="76" mass="9081">MNSHFHEGIRCVHIVFACGFPLLPQSFSRLLRFPTVRVPCPLFRRRRLLLPHIIFSDLITHSLNRRSHQLSRFQYP</sequence>
<accession>W9RI45</accession>